<dbReference type="Proteomes" id="UP000050501">
    <property type="component" value="Unassembled WGS sequence"/>
</dbReference>
<feature type="domain" description="Band 7" evidence="2">
    <location>
        <begin position="57"/>
        <end position="235"/>
    </location>
</feature>
<dbReference type="PANTHER" id="PTHR42911">
    <property type="entry name" value="MODULATOR OF FTSH PROTEASE HFLC"/>
    <property type="match status" value="1"/>
</dbReference>
<keyword evidence="1" id="KW-1133">Transmembrane helix</keyword>
<name>A0A0P6XX66_9CHLR</name>
<dbReference type="GO" id="GO:0016020">
    <property type="term" value="C:membrane"/>
    <property type="evidence" value="ECO:0007669"/>
    <property type="project" value="InterPro"/>
</dbReference>
<dbReference type="PANTHER" id="PTHR42911:SF2">
    <property type="entry name" value="PROHIBITIN FAMILY PROTEIN"/>
    <property type="match status" value="1"/>
</dbReference>
<dbReference type="InterPro" id="IPR001107">
    <property type="entry name" value="Band_7"/>
</dbReference>
<evidence type="ECO:0000259" key="2">
    <source>
        <dbReference type="SMART" id="SM00244"/>
    </source>
</evidence>
<feature type="transmembrane region" description="Helical" evidence="1">
    <location>
        <begin position="6"/>
        <end position="27"/>
    </location>
</feature>
<dbReference type="CDD" id="cd03401">
    <property type="entry name" value="SPFH_prohibitin"/>
    <property type="match status" value="1"/>
</dbReference>
<dbReference type="SMART" id="SM00244">
    <property type="entry name" value="PHB"/>
    <property type="match status" value="1"/>
</dbReference>
<accession>A0A0P6XX66</accession>
<dbReference type="InterPro" id="IPR036013">
    <property type="entry name" value="Band_7/SPFH_dom_sf"/>
</dbReference>
<dbReference type="PRINTS" id="PR00679">
    <property type="entry name" value="PROHIBITIN"/>
</dbReference>
<evidence type="ECO:0000256" key="1">
    <source>
        <dbReference type="SAM" id="Phobius"/>
    </source>
</evidence>
<dbReference type="Gene3D" id="3.30.479.30">
    <property type="entry name" value="Band 7 domain"/>
    <property type="match status" value="1"/>
</dbReference>
<protein>
    <recommendedName>
        <fullName evidence="2">Band 7 domain-containing protein</fullName>
    </recommendedName>
</protein>
<keyword evidence="1" id="KW-0472">Membrane</keyword>
<dbReference type="AlphaFoldDB" id="A0A0P6XX66"/>
<feature type="transmembrane region" description="Helical" evidence="1">
    <location>
        <begin position="39"/>
        <end position="62"/>
    </location>
</feature>
<reference evidence="3 4" key="1">
    <citation type="submission" date="2015-07" db="EMBL/GenBank/DDBJ databases">
        <title>Genome sequence of Levilinea saccharolytica DSM 16555.</title>
        <authorList>
            <person name="Hemp J."/>
            <person name="Ward L.M."/>
            <person name="Pace L.A."/>
            <person name="Fischer W.W."/>
        </authorList>
    </citation>
    <scope>NUCLEOTIDE SEQUENCE [LARGE SCALE GENOMIC DNA]</scope>
    <source>
        <strain evidence="3 4">KIBI-1</strain>
    </source>
</reference>
<sequence>MNIAVLFQGMATVAWFAVVGIVIFAVVRASRNRPLPRSGVWIMAMLIIAIVFSTVSAGIVYITPQERGVVLSVVSPGGVRSEALQPGLNWIIPFAESVVRYPVYKQTYTMSIAGAEGAIQGDDSIAARTADGQEIYVDASVIYSINPADVVKVHIAWQDRYTDDLVRAQARGIIRDAVSQYGVEEVVSSKRFDLVSQIREVMSKKLADNGLVMDDFVLRNIAFSSDYAASVEQKQIAEQQSQQAKFVVEQKRQEADQAREVAKGAADASVTRAQGEAQAVIIAAEADAKARVIQAQAEAEALKLIAEALKTNPNLLSYQYITKLSPNVQVMLLPGGENASPFIFTLPSIGPTPAPAVTTQP</sequence>
<evidence type="ECO:0000313" key="4">
    <source>
        <dbReference type="Proteomes" id="UP000050501"/>
    </source>
</evidence>
<gene>
    <name evidence="3" type="ORF">ADN01_15600</name>
</gene>
<comment type="caution">
    <text evidence="3">The sequence shown here is derived from an EMBL/GenBank/DDBJ whole genome shotgun (WGS) entry which is preliminary data.</text>
</comment>
<keyword evidence="1" id="KW-0812">Transmembrane</keyword>
<dbReference type="EMBL" id="LGCM01000058">
    <property type="protein sequence ID" value="KPL77990.1"/>
    <property type="molecule type" value="Genomic_DNA"/>
</dbReference>
<organism evidence="3 4">
    <name type="scientific">Levilinea saccharolytica</name>
    <dbReference type="NCBI Taxonomy" id="229921"/>
    <lineage>
        <taxon>Bacteria</taxon>
        <taxon>Bacillati</taxon>
        <taxon>Chloroflexota</taxon>
        <taxon>Anaerolineae</taxon>
        <taxon>Anaerolineales</taxon>
        <taxon>Anaerolineaceae</taxon>
        <taxon>Levilinea</taxon>
    </lineage>
</organism>
<dbReference type="Pfam" id="PF01145">
    <property type="entry name" value="Band_7"/>
    <property type="match status" value="1"/>
</dbReference>
<dbReference type="STRING" id="229921.ADN01_15600"/>
<keyword evidence="4" id="KW-1185">Reference proteome</keyword>
<dbReference type="SUPFAM" id="SSF117892">
    <property type="entry name" value="Band 7/SPFH domain"/>
    <property type="match status" value="1"/>
</dbReference>
<evidence type="ECO:0000313" key="3">
    <source>
        <dbReference type="EMBL" id="KPL77990.1"/>
    </source>
</evidence>
<proteinExistence type="predicted"/>
<dbReference type="InterPro" id="IPR000163">
    <property type="entry name" value="Prohibitin"/>
</dbReference>